<dbReference type="SUPFAM" id="SSF52980">
    <property type="entry name" value="Restriction endonuclease-like"/>
    <property type="match status" value="1"/>
</dbReference>
<evidence type="ECO:0000313" key="2">
    <source>
        <dbReference type="EMBL" id="MFC5057628.1"/>
    </source>
</evidence>
<dbReference type="Pfam" id="PF04480">
    <property type="entry name" value="DUF559"/>
    <property type="match status" value="1"/>
</dbReference>
<dbReference type="RefSeq" id="WP_344035919.1">
    <property type="nucleotide sequence ID" value="NZ_BAAAKE010000004.1"/>
</dbReference>
<protein>
    <submittedName>
        <fullName evidence="2">Endonuclease domain-containing protein</fullName>
    </submittedName>
</protein>
<dbReference type="Gene3D" id="3.40.960.10">
    <property type="entry name" value="VSR Endonuclease"/>
    <property type="match status" value="1"/>
</dbReference>
<keyword evidence="2" id="KW-0255">Endonuclease</keyword>
<name>A0ABV9Y5W3_9PSEU</name>
<dbReference type="GO" id="GO:0004519">
    <property type="term" value="F:endonuclease activity"/>
    <property type="evidence" value="ECO:0007669"/>
    <property type="project" value="UniProtKB-KW"/>
</dbReference>
<sequence>MVQVRNRRLCPRLCMITLPEGLHGAHLRTRLHHHLGRVELRNAIGDGRLVSYSRTVLVQRERMNQLPTRAAAALLTAGPSTLLTSHTSAWLHGCTAAETNRIHLLIGYHQRHRARPGEAVHQAHHDPAEVAVLDGLRCLALEPTLAELLCRADRPTALACTDQALAVMPPDRRAEIKTDLAVRIAQRPDVRGRRRGLFLVDVATGLPESPAESALLLMVVDAGFPPPEPQHRVTDLDGREVWRIDFAWPQSRIALEYDGYAAHATKAEADEAREEDLRRRGWKVLRANASDLRNPTRLFRDLSAALSVPKCRPRRFWM</sequence>
<keyword evidence="2" id="KW-0540">Nuclease</keyword>
<reference evidence="3" key="1">
    <citation type="journal article" date="2019" name="Int. J. Syst. Evol. Microbiol.">
        <title>The Global Catalogue of Microorganisms (GCM) 10K type strain sequencing project: providing services to taxonomists for standard genome sequencing and annotation.</title>
        <authorList>
            <consortium name="The Broad Institute Genomics Platform"/>
            <consortium name="The Broad Institute Genome Sequencing Center for Infectious Disease"/>
            <person name="Wu L."/>
            <person name="Ma J."/>
        </authorList>
    </citation>
    <scope>NUCLEOTIDE SEQUENCE [LARGE SCALE GENOMIC DNA]</scope>
    <source>
        <strain evidence="3">KCTC 12848</strain>
    </source>
</reference>
<proteinExistence type="predicted"/>
<dbReference type="Proteomes" id="UP001595833">
    <property type="component" value="Unassembled WGS sequence"/>
</dbReference>
<comment type="caution">
    <text evidence="2">The sequence shown here is derived from an EMBL/GenBank/DDBJ whole genome shotgun (WGS) entry which is preliminary data.</text>
</comment>
<dbReference type="InterPro" id="IPR007569">
    <property type="entry name" value="DUF559"/>
</dbReference>
<dbReference type="EMBL" id="JBHSJB010000028">
    <property type="protein sequence ID" value="MFC5057628.1"/>
    <property type="molecule type" value="Genomic_DNA"/>
</dbReference>
<feature type="domain" description="DUF559" evidence="1">
    <location>
        <begin position="244"/>
        <end position="295"/>
    </location>
</feature>
<keyword evidence="2" id="KW-0378">Hydrolase</keyword>
<gene>
    <name evidence="2" type="ORF">ACFPFM_28265</name>
</gene>
<dbReference type="InterPro" id="IPR011335">
    <property type="entry name" value="Restrct_endonuc-II-like"/>
</dbReference>
<evidence type="ECO:0000313" key="3">
    <source>
        <dbReference type="Proteomes" id="UP001595833"/>
    </source>
</evidence>
<keyword evidence="3" id="KW-1185">Reference proteome</keyword>
<organism evidence="2 3">
    <name type="scientific">Saccharothrix xinjiangensis</name>
    <dbReference type="NCBI Taxonomy" id="204798"/>
    <lineage>
        <taxon>Bacteria</taxon>
        <taxon>Bacillati</taxon>
        <taxon>Actinomycetota</taxon>
        <taxon>Actinomycetes</taxon>
        <taxon>Pseudonocardiales</taxon>
        <taxon>Pseudonocardiaceae</taxon>
        <taxon>Saccharothrix</taxon>
    </lineage>
</organism>
<accession>A0ABV9Y5W3</accession>
<evidence type="ECO:0000259" key="1">
    <source>
        <dbReference type="Pfam" id="PF04480"/>
    </source>
</evidence>